<dbReference type="RefSeq" id="WP_136571747.1">
    <property type="nucleotide sequence ID" value="NZ_STFG01000001.1"/>
</dbReference>
<dbReference type="EMBL" id="STFG01000001">
    <property type="protein sequence ID" value="THU05035.1"/>
    <property type="molecule type" value="Genomic_DNA"/>
</dbReference>
<dbReference type="Proteomes" id="UP000308917">
    <property type="component" value="Unassembled WGS sequence"/>
</dbReference>
<keyword evidence="7" id="KW-1185">Reference proteome</keyword>
<dbReference type="Pfam" id="PF00126">
    <property type="entry name" value="HTH_1"/>
    <property type="match status" value="1"/>
</dbReference>
<feature type="domain" description="HTH lysR-type" evidence="5">
    <location>
        <begin position="1"/>
        <end position="58"/>
    </location>
</feature>
<dbReference type="InterPro" id="IPR000847">
    <property type="entry name" value="LysR_HTH_N"/>
</dbReference>
<dbReference type="GO" id="GO:0032993">
    <property type="term" value="C:protein-DNA complex"/>
    <property type="evidence" value="ECO:0007669"/>
    <property type="project" value="TreeGrafter"/>
</dbReference>
<evidence type="ECO:0000256" key="3">
    <source>
        <dbReference type="ARBA" id="ARBA00023125"/>
    </source>
</evidence>
<dbReference type="Gene3D" id="1.10.10.10">
    <property type="entry name" value="Winged helix-like DNA-binding domain superfamily/Winged helix DNA-binding domain"/>
    <property type="match status" value="1"/>
</dbReference>
<dbReference type="GO" id="GO:0003700">
    <property type="term" value="F:DNA-binding transcription factor activity"/>
    <property type="evidence" value="ECO:0007669"/>
    <property type="project" value="InterPro"/>
</dbReference>
<accession>A0A4S8FDG5</accession>
<dbReference type="PRINTS" id="PR00039">
    <property type="entry name" value="HTHLYSR"/>
</dbReference>
<dbReference type="AlphaFoldDB" id="A0A4S8FDG5"/>
<keyword evidence="3" id="KW-0238">DNA-binding</keyword>
<comment type="similarity">
    <text evidence="1">Belongs to the LysR transcriptional regulatory family.</text>
</comment>
<comment type="caution">
    <text evidence="6">The sequence shown here is derived from an EMBL/GenBank/DDBJ whole genome shotgun (WGS) entry which is preliminary data.</text>
</comment>
<dbReference type="SUPFAM" id="SSF53850">
    <property type="entry name" value="Periplasmic binding protein-like II"/>
    <property type="match status" value="1"/>
</dbReference>
<dbReference type="PANTHER" id="PTHR30346">
    <property type="entry name" value="TRANSCRIPTIONAL DUAL REGULATOR HCAR-RELATED"/>
    <property type="match status" value="1"/>
</dbReference>
<dbReference type="OrthoDB" id="5292387at2"/>
<dbReference type="SUPFAM" id="SSF46785">
    <property type="entry name" value="Winged helix' DNA-binding domain"/>
    <property type="match status" value="1"/>
</dbReference>
<gene>
    <name evidence="6" type="ORF">E9531_00305</name>
</gene>
<evidence type="ECO:0000256" key="4">
    <source>
        <dbReference type="ARBA" id="ARBA00023163"/>
    </source>
</evidence>
<sequence>MDLRLLRYFIALAEEVHFGRAAQRLAISQPPLSVAIRQLEQALNAQLFMRSSKEVRLTPAGEHLLPRARQLLEDSRQLAAQVHNVAIGQGGHLRVGFVASSIYRGLPQAILRFQASLPKVQLDITELNTSEQVTAVSAGRLDMGLIHASPLPSNLQSCVLEKESFVCCLPVTHSLSQHPSIDLANLAGEQLILFSRQASPAYHEQVLGLLRGSGVEPAHVHEVRHWLTVVALVSRGIGVALVPHAMSRTRLPGTVFRPLVGRHPLSTSLAIWRKGPPNALIASFTHALQAELGHLSESADGQ</sequence>
<keyword evidence="4" id="KW-0804">Transcription</keyword>
<dbReference type="PROSITE" id="PS50931">
    <property type="entry name" value="HTH_LYSR"/>
    <property type="match status" value="1"/>
</dbReference>
<dbReference type="InterPro" id="IPR036390">
    <property type="entry name" value="WH_DNA-bd_sf"/>
</dbReference>
<evidence type="ECO:0000313" key="6">
    <source>
        <dbReference type="EMBL" id="THU05035.1"/>
    </source>
</evidence>
<organism evidence="6 7">
    <name type="scientific">Lampropedia puyangensis</name>
    <dbReference type="NCBI Taxonomy" id="1330072"/>
    <lineage>
        <taxon>Bacteria</taxon>
        <taxon>Pseudomonadati</taxon>
        <taxon>Pseudomonadota</taxon>
        <taxon>Betaproteobacteria</taxon>
        <taxon>Burkholderiales</taxon>
        <taxon>Comamonadaceae</taxon>
        <taxon>Lampropedia</taxon>
    </lineage>
</organism>
<evidence type="ECO:0000259" key="5">
    <source>
        <dbReference type="PROSITE" id="PS50931"/>
    </source>
</evidence>
<proteinExistence type="inferred from homology"/>
<name>A0A4S8FDG5_9BURK</name>
<evidence type="ECO:0000256" key="2">
    <source>
        <dbReference type="ARBA" id="ARBA00023015"/>
    </source>
</evidence>
<dbReference type="GO" id="GO:0003677">
    <property type="term" value="F:DNA binding"/>
    <property type="evidence" value="ECO:0007669"/>
    <property type="project" value="UniProtKB-KW"/>
</dbReference>
<dbReference type="InterPro" id="IPR036388">
    <property type="entry name" value="WH-like_DNA-bd_sf"/>
</dbReference>
<dbReference type="Pfam" id="PF03466">
    <property type="entry name" value="LysR_substrate"/>
    <property type="match status" value="1"/>
</dbReference>
<dbReference type="PANTHER" id="PTHR30346:SF0">
    <property type="entry name" value="HCA OPERON TRANSCRIPTIONAL ACTIVATOR HCAR"/>
    <property type="match status" value="1"/>
</dbReference>
<dbReference type="InterPro" id="IPR005119">
    <property type="entry name" value="LysR_subst-bd"/>
</dbReference>
<evidence type="ECO:0000313" key="7">
    <source>
        <dbReference type="Proteomes" id="UP000308917"/>
    </source>
</evidence>
<protein>
    <submittedName>
        <fullName evidence="6">LysR family transcriptional regulator</fullName>
    </submittedName>
</protein>
<evidence type="ECO:0000256" key="1">
    <source>
        <dbReference type="ARBA" id="ARBA00009437"/>
    </source>
</evidence>
<reference evidence="6 7" key="1">
    <citation type="journal article" date="2015" name="Antonie Van Leeuwenhoek">
        <title>Lampropedia puyangensis sp. nov., isolated from symptomatic bark of Populus ? euramericana canker and emended description of Lampropedia hyalina (Ehrenberg 1832) Lee et al. 2004.</title>
        <authorList>
            <person name="Li Y."/>
            <person name="Wang T."/>
            <person name="Piao C.G."/>
            <person name="Wang L.F."/>
            <person name="Tian G.Z."/>
            <person name="Zhu T.H."/>
            <person name="Guo M.W."/>
        </authorList>
    </citation>
    <scope>NUCLEOTIDE SEQUENCE [LARGE SCALE GENOMIC DNA]</scope>
    <source>
        <strain evidence="6 7">2-bin</strain>
    </source>
</reference>
<keyword evidence="2" id="KW-0805">Transcription regulation</keyword>
<dbReference type="Gene3D" id="3.40.190.10">
    <property type="entry name" value="Periplasmic binding protein-like II"/>
    <property type="match status" value="2"/>
</dbReference>
<dbReference type="FunFam" id="1.10.10.10:FF:000001">
    <property type="entry name" value="LysR family transcriptional regulator"/>
    <property type="match status" value="1"/>
</dbReference>